<dbReference type="AlphaFoldDB" id="A0A385Z8V8"/>
<keyword evidence="2" id="KW-1185">Reference proteome</keyword>
<dbReference type="PROSITE" id="PS51257">
    <property type="entry name" value="PROKAR_LIPOPROTEIN"/>
    <property type="match status" value="1"/>
</dbReference>
<evidence type="ECO:0000313" key="2">
    <source>
        <dbReference type="Proteomes" id="UP000265560"/>
    </source>
</evidence>
<reference evidence="2" key="1">
    <citation type="submission" date="2018-09" db="EMBL/GenBank/DDBJ databases">
        <authorList>
            <person name="Zhu H."/>
        </authorList>
    </citation>
    <scope>NUCLEOTIDE SEQUENCE [LARGE SCALE GENOMIC DNA]</scope>
    <source>
        <strain evidence="2">K2W31S-8</strain>
    </source>
</reference>
<name>A0A385Z8V8_9PSED</name>
<gene>
    <name evidence="1" type="ORF">D3880_20445</name>
</gene>
<dbReference type="EMBL" id="CP032419">
    <property type="protein sequence ID" value="AYC34597.1"/>
    <property type="molecule type" value="Genomic_DNA"/>
</dbReference>
<evidence type="ECO:0008006" key="3">
    <source>
        <dbReference type="Google" id="ProtNLM"/>
    </source>
</evidence>
<dbReference type="Proteomes" id="UP000265560">
    <property type="component" value="Chromosome"/>
</dbReference>
<protein>
    <recommendedName>
        <fullName evidence="3">Lipoprotein</fullName>
    </recommendedName>
</protein>
<proteinExistence type="predicted"/>
<sequence length="133" mass="14911">MSLPLRTLLLTAGLTILAGCTSKPVVTVEQNVPAIHTGAAIDTQRAIVSALGKRGWQVQQVSSNQVLAEITLRGRHHAEITIPYRPDHYTIQYRSSWGLDYKNGKIHRNYNRWVNNLNSSILRELQSQPVSKL</sequence>
<accession>A0A385Z8V8</accession>
<organism evidence="1 2">
    <name type="scientific">Pseudomonas cavernae</name>
    <dbReference type="NCBI Taxonomy" id="2320867"/>
    <lineage>
        <taxon>Bacteria</taxon>
        <taxon>Pseudomonadati</taxon>
        <taxon>Pseudomonadota</taxon>
        <taxon>Gammaproteobacteria</taxon>
        <taxon>Pseudomonadales</taxon>
        <taxon>Pseudomonadaceae</taxon>
        <taxon>Pseudomonas</taxon>
    </lineage>
</organism>
<dbReference type="OrthoDB" id="9815328at2"/>
<evidence type="ECO:0000313" key="1">
    <source>
        <dbReference type="EMBL" id="AYC34597.1"/>
    </source>
</evidence>
<dbReference type="KEGG" id="pcav:D3880_20445"/>
<dbReference type="RefSeq" id="WP_119895249.1">
    <property type="nucleotide sequence ID" value="NZ_CP032419.1"/>
</dbReference>